<accession>A0ACC2NRJ8</accession>
<sequence length="128" mass="14746">ENVTETIPIQRELPLKTGCMFGHLRDNIYTFLYIYDGLNMTLCACSNIGTDVFFFCLMMHICGQLELLRFDVQEIGKLVREPLEIQKQIASTIRKHSRLLDLINILQETCSTMLVIQILMVAGLYLML</sequence>
<keyword evidence="2" id="KW-1185">Reference proteome</keyword>
<gene>
    <name evidence="1" type="ORF">QAD02_004745</name>
</gene>
<evidence type="ECO:0000313" key="2">
    <source>
        <dbReference type="Proteomes" id="UP001239111"/>
    </source>
</evidence>
<feature type="non-terminal residue" evidence="1">
    <location>
        <position position="128"/>
    </location>
</feature>
<proteinExistence type="predicted"/>
<name>A0ACC2NRJ8_9HYME</name>
<evidence type="ECO:0000313" key="1">
    <source>
        <dbReference type="EMBL" id="KAJ8673483.1"/>
    </source>
</evidence>
<dbReference type="Proteomes" id="UP001239111">
    <property type="component" value="Chromosome 3"/>
</dbReference>
<organism evidence="1 2">
    <name type="scientific">Eretmocerus hayati</name>
    <dbReference type="NCBI Taxonomy" id="131215"/>
    <lineage>
        <taxon>Eukaryota</taxon>
        <taxon>Metazoa</taxon>
        <taxon>Ecdysozoa</taxon>
        <taxon>Arthropoda</taxon>
        <taxon>Hexapoda</taxon>
        <taxon>Insecta</taxon>
        <taxon>Pterygota</taxon>
        <taxon>Neoptera</taxon>
        <taxon>Endopterygota</taxon>
        <taxon>Hymenoptera</taxon>
        <taxon>Apocrita</taxon>
        <taxon>Proctotrupomorpha</taxon>
        <taxon>Chalcidoidea</taxon>
        <taxon>Aphelinidae</taxon>
        <taxon>Aphelininae</taxon>
        <taxon>Eretmocerus</taxon>
    </lineage>
</organism>
<dbReference type="EMBL" id="CM056743">
    <property type="protein sequence ID" value="KAJ8673483.1"/>
    <property type="molecule type" value="Genomic_DNA"/>
</dbReference>
<reference evidence="1" key="1">
    <citation type="submission" date="2023-04" db="EMBL/GenBank/DDBJ databases">
        <title>A chromosome-level genome assembly of the parasitoid wasp Eretmocerus hayati.</title>
        <authorList>
            <person name="Zhong Y."/>
            <person name="Liu S."/>
            <person name="Liu Y."/>
        </authorList>
    </citation>
    <scope>NUCLEOTIDE SEQUENCE</scope>
    <source>
        <strain evidence="1">ZJU_SS_LIU_2023</strain>
    </source>
</reference>
<feature type="non-terminal residue" evidence="1">
    <location>
        <position position="1"/>
    </location>
</feature>
<protein>
    <submittedName>
        <fullName evidence="1">Uncharacterized protein</fullName>
    </submittedName>
</protein>
<comment type="caution">
    <text evidence="1">The sequence shown here is derived from an EMBL/GenBank/DDBJ whole genome shotgun (WGS) entry which is preliminary data.</text>
</comment>